<feature type="modified residue" description="FMN phosphoryl threonine" evidence="16">
    <location>
        <position position="248"/>
    </location>
</feature>
<dbReference type="EC" id="7.2.1.1" evidence="16"/>
<dbReference type="KEGG" id="cpm:G5S_0703"/>
<comment type="function">
    <text evidence="16">NQR complex catalyzes the reduction of ubiquinone-1 to ubiquinol by two successive reactions, coupled with the transport of Na(+) ions from the cytoplasm to the periplasm. NqrA to NqrE are probably involved in the second step, the conversion of ubisemiquinone to ubiquinol.</text>
</comment>
<dbReference type="GO" id="GO:0006814">
    <property type="term" value="P:sodium ion transport"/>
    <property type="evidence" value="ECO:0007669"/>
    <property type="project" value="UniProtKB-UniRule"/>
</dbReference>
<keyword evidence="7 16" id="KW-0812">Transmembrane</keyword>
<dbReference type="PANTHER" id="PTHR30578">
    <property type="entry name" value="ELECTRON TRANSPORT COMPLEX PROTEIN RNFD"/>
    <property type="match status" value="1"/>
</dbReference>
<evidence type="ECO:0000256" key="7">
    <source>
        <dbReference type="ARBA" id="ARBA00022692"/>
    </source>
</evidence>
<dbReference type="GO" id="GO:0055085">
    <property type="term" value="P:transmembrane transport"/>
    <property type="evidence" value="ECO:0007669"/>
    <property type="project" value="InterPro"/>
</dbReference>
<keyword evidence="9 16" id="KW-1133">Transmembrane helix</keyword>
<proteinExistence type="inferred from homology"/>
<accession>A0AA34RDD8</accession>
<keyword evidence="3 16" id="KW-0997">Cell inner membrane</keyword>
<evidence type="ECO:0000256" key="6">
    <source>
        <dbReference type="ARBA" id="ARBA00022643"/>
    </source>
</evidence>
<dbReference type="GO" id="GO:0005886">
    <property type="term" value="C:plasma membrane"/>
    <property type="evidence" value="ECO:0007669"/>
    <property type="project" value="UniProtKB-SubCell"/>
</dbReference>
<comment type="cofactor">
    <cofactor evidence="16">
        <name>FMN</name>
        <dbReference type="ChEBI" id="CHEBI:58210"/>
    </cofactor>
</comment>
<keyword evidence="14 16" id="KW-0472">Membrane</keyword>
<evidence type="ECO:0000256" key="9">
    <source>
        <dbReference type="ARBA" id="ARBA00022989"/>
    </source>
</evidence>
<dbReference type="GO" id="GO:0016655">
    <property type="term" value="F:oxidoreductase activity, acting on NAD(P)H, quinone or similar compound as acceptor"/>
    <property type="evidence" value="ECO:0007669"/>
    <property type="project" value="UniProtKB-UniRule"/>
</dbReference>
<keyword evidence="5 16" id="KW-0285">Flavoprotein</keyword>
<dbReference type="InterPro" id="IPR004338">
    <property type="entry name" value="NqrB/RnfD"/>
</dbReference>
<dbReference type="GO" id="GO:0022904">
    <property type="term" value="P:respiratory electron transport chain"/>
    <property type="evidence" value="ECO:0007669"/>
    <property type="project" value="InterPro"/>
</dbReference>
<feature type="transmembrane region" description="Helical" evidence="16">
    <location>
        <begin position="354"/>
        <end position="375"/>
    </location>
</feature>
<dbReference type="EMBL" id="CP002608">
    <property type="protein sequence ID" value="AEB41656.1"/>
    <property type="molecule type" value="Genomic_DNA"/>
</dbReference>
<evidence type="ECO:0000256" key="10">
    <source>
        <dbReference type="ARBA" id="ARBA00023027"/>
    </source>
</evidence>
<evidence type="ECO:0000256" key="13">
    <source>
        <dbReference type="ARBA" id="ARBA00023075"/>
    </source>
</evidence>
<evidence type="ECO:0000256" key="3">
    <source>
        <dbReference type="ARBA" id="ARBA00022519"/>
    </source>
</evidence>
<evidence type="ECO:0000256" key="15">
    <source>
        <dbReference type="ARBA" id="ARBA00023201"/>
    </source>
</evidence>
<evidence type="ECO:0000313" key="18">
    <source>
        <dbReference type="Proteomes" id="UP000008305"/>
    </source>
</evidence>
<keyword evidence="15 16" id="KW-0739">Sodium transport</keyword>
<keyword evidence="17" id="KW-0560">Oxidoreductase</keyword>
<evidence type="ECO:0000256" key="4">
    <source>
        <dbReference type="ARBA" id="ARBA00022553"/>
    </source>
</evidence>
<feature type="transmembrane region" description="Helical" evidence="16">
    <location>
        <begin position="54"/>
        <end position="71"/>
    </location>
</feature>
<feature type="transmembrane region" description="Helical" evidence="16">
    <location>
        <begin position="475"/>
        <end position="495"/>
    </location>
</feature>
<keyword evidence="11 16" id="KW-0915">Sodium</keyword>
<evidence type="ECO:0000256" key="12">
    <source>
        <dbReference type="ARBA" id="ARBA00023065"/>
    </source>
</evidence>
<keyword evidence="8 16" id="KW-1278">Translocase</keyword>
<evidence type="ECO:0000256" key="2">
    <source>
        <dbReference type="ARBA" id="ARBA00022475"/>
    </source>
</evidence>
<comment type="subcellular location">
    <subcellularLocation>
        <location evidence="16">Cell inner membrane</location>
        <topology evidence="16">Multi-pass membrane protein</topology>
    </subcellularLocation>
</comment>
<comment type="catalytic activity">
    <reaction evidence="16">
        <text>a ubiquinone + n Na(+)(in) + NADH + H(+) = a ubiquinol + n Na(+)(out) + NAD(+)</text>
        <dbReference type="Rhea" id="RHEA:47748"/>
        <dbReference type="Rhea" id="RHEA-COMP:9565"/>
        <dbReference type="Rhea" id="RHEA-COMP:9566"/>
        <dbReference type="ChEBI" id="CHEBI:15378"/>
        <dbReference type="ChEBI" id="CHEBI:16389"/>
        <dbReference type="ChEBI" id="CHEBI:17976"/>
        <dbReference type="ChEBI" id="CHEBI:29101"/>
        <dbReference type="ChEBI" id="CHEBI:57540"/>
        <dbReference type="ChEBI" id="CHEBI:57945"/>
        <dbReference type="EC" id="7.2.1.1"/>
    </reaction>
</comment>
<feature type="transmembrane region" description="Helical" evidence="16">
    <location>
        <begin position="387"/>
        <end position="407"/>
    </location>
</feature>
<dbReference type="NCBIfam" id="TIGR01937">
    <property type="entry name" value="nqrB"/>
    <property type="match status" value="1"/>
</dbReference>
<dbReference type="RefSeq" id="WP_013712734.1">
    <property type="nucleotide sequence ID" value="NC_015408.1"/>
</dbReference>
<sequence length="503" mass="55468">MLKRLVDTLWKTCQKEKFQRFTPIADAVDTFCYEPLHITTSPPFIRDAVDIKRWMILVVFALSPAIFFAIWNSGLQSLIYSSGDPRLMETFLQISNFQSYLSFAFCDIKALPILWEGCKIFFPLLLISYGVGGLCEVIFAVVRKHKIAEGLLVTGILYPLTLPPTIPYWMAALGIAFGVVISKELFGGTGMNILNPALSARVFLFFTFPEKMSGDTWVGSNPTVIKESLLKMNASLGKTSIDGFSQSTCLQTLNSTLPDVKRIHADAIATNILHIPDIACQDALNAQFSLWAETHPGKVLSNLTLPQLQEFVTSPLHEGGLGLLPTQFDSAYAISDVIYGIGKFSTANLFWGNILGSLGETSTFACLLGALFLIVTGIASWRTMVGIGLGAFITAWAFKVISILIVGNHGAWAPARFFIPAYKHLCLGGLAFGMIFMATDPVTSPTMKLSKWIYGLFIGFMTIVIRLINPAYPEGMMLAILLGNVFAPFLDHLTLRKFRKRRV</sequence>
<comment type="similarity">
    <text evidence="16">Belongs to the NqrB/RnfD family.</text>
</comment>
<keyword evidence="1 16" id="KW-0813">Transport</keyword>
<dbReference type="PANTHER" id="PTHR30578:SF1">
    <property type="entry name" value="NA(+)-TRANSLOCATING NADH-QUINONE REDUCTASE SUBUNIT B"/>
    <property type="match status" value="1"/>
</dbReference>
<protein>
    <recommendedName>
        <fullName evidence="16">Na(+)-translocating NADH-quinone reductase subunit B</fullName>
        <shortName evidence="16">Na(+)-NQR subunit B</shortName>
        <shortName evidence="16">Na(+)-translocating NQR subunit B</shortName>
        <ecNumber evidence="16">7.2.1.1</ecNumber>
    </recommendedName>
    <alternativeName>
        <fullName evidence="16">NQR complex subunit B</fullName>
    </alternativeName>
    <alternativeName>
        <fullName evidence="16">NQR-1 subunit B</fullName>
    </alternativeName>
</protein>
<evidence type="ECO:0000313" key="17">
    <source>
        <dbReference type="EMBL" id="AEB41656.1"/>
    </source>
</evidence>
<evidence type="ECO:0000256" key="16">
    <source>
        <dbReference type="HAMAP-Rule" id="MF_00426"/>
    </source>
</evidence>
<dbReference type="Proteomes" id="UP000008305">
    <property type="component" value="Chromosome"/>
</dbReference>
<keyword evidence="12 16" id="KW-0406">Ion transport</keyword>
<dbReference type="HAMAP" id="MF_00426">
    <property type="entry name" value="NqrB"/>
    <property type="match status" value="1"/>
</dbReference>
<keyword evidence="4 16" id="KW-0597">Phosphoprotein</keyword>
<dbReference type="InterPro" id="IPR010966">
    <property type="entry name" value="NqrB"/>
</dbReference>
<keyword evidence="2 16" id="KW-1003">Cell membrane</keyword>
<feature type="transmembrane region" description="Helical" evidence="16">
    <location>
        <begin position="419"/>
        <end position="439"/>
    </location>
</feature>
<dbReference type="Pfam" id="PF03116">
    <property type="entry name" value="NQR2_RnfD_RnfE"/>
    <property type="match status" value="1"/>
</dbReference>
<keyword evidence="18" id="KW-1185">Reference proteome</keyword>
<reference evidence="17 18" key="1">
    <citation type="journal article" date="2011" name="J. Bacteriol.">
        <title>Genome sequence of the obligate intracellular animal pathogen Chlamydia pecorum E58.</title>
        <authorList>
            <person name="Mojica S."/>
            <person name="Huot Creasy H."/>
            <person name="Daugherty S."/>
            <person name="Read T.D."/>
            <person name="Kim T."/>
            <person name="Kaltenboeck B."/>
            <person name="Bavoil P."/>
            <person name="Myers G.S."/>
        </authorList>
    </citation>
    <scope>NUCLEOTIDE SEQUENCE [LARGE SCALE GENOMIC DNA]</scope>
    <source>
        <strain evidence="17 18">E58</strain>
    </source>
</reference>
<keyword evidence="6 16" id="KW-0288">FMN</keyword>
<dbReference type="NCBIfam" id="NF002181">
    <property type="entry name" value="PRK01024.1"/>
    <property type="match status" value="1"/>
</dbReference>
<comment type="subunit">
    <text evidence="16">Composed of six subunits; NqrA, NqrB, NqrC, NqrD, NqrE and NqrF.</text>
</comment>
<evidence type="ECO:0000256" key="1">
    <source>
        <dbReference type="ARBA" id="ARBA00022448"/>
    </source>
</evidence>
<dbReference type="GO" id="GO:0010181">
    <property type="term" value="F:FMN binding"/>
    <property type="evidence" value="ECO:0007669"/>
    <property type="project" value="InterPro"/>
</dbReference>
<name>A0AA34RDD8_CHLPE</name>
<gene>
    <name evidence="16 17" type="primary">nqrB</name>
    <name evidence="17" type="ordered locus">G5S_0703</name>
</gene>
<keyword evidence="13 16" id="KW-0830">Ubiquinone</keyword>
<evidence type="ECO:0000256" key="11">
    <source>
        <dbReference type="ARBA" id="ARBA00023053"/>
    </source>
</evidence>
<evidence type="ECO:0000256" key="14">
    <source>
        <dbReference type="ARBA" id="ARBA00023136"/>
    </source>
</evidence>
<feature type="transmembrane region" description="Helical" evidence="16">
    <location>
        <begin position="451"/>
        <end position="469"/>
    </location>
</feature>
<evidence type="ECO:0000256" key="5">
    <source>
        <dbReference type="ARBA" id="ARBA00022630"/>
    </source>
</evidence>
<evidence type="ECO:0000256" key="8">
    <source>
        <dbReference type="ARBA" id="ARBA00022967"/>
    </source>
</evidence>
<organism evidence="17 18">
    <name type="scientific">Chlamydia pecorum (strain ATCC VR-628 / DSM 29919 / E58)</name>
    <name type="common">Chlamydophila pecorum</name>
    <dbReference type="NCBI Taxonomy" id="331635"/>
    <lineage>
        <taxon>Bacteria</taxon>
        <taxon>Pseudomonadati</taxon>
        <taxon>Chlamydiota</taxon>
        <taxon>Chlamydiia</taxon>
        <taxon>Chlamydiales</taxon>
        <taxon>Chlamydiaceae</taxon>
        <taxon>Chlamydia/Chlamydophila group</taxon>
        <taxon>Chlamydia</taxon>
    </lineage>
</organism>
<feature type="transmembrane region" description="Helical" evidence="16">
    <location>
        <begin position="120"/>
        <end position="142"/>
    </location>
</feature>
<keyword evidence="10 16" id="KW-0520">NAD</keyword>
<dbReference type="AlphaFoldDB" id="A0AA34RDD8"/>
<feature type="transmembrane region" description="Helical" evidence="16">
    <location>
        <begin position="162"/>
        <end position="181"/>
    </location>
</feature>